<keyword evidence="1" id="KW-0812">Transmembrane</keyword>
<organism evidence="2 3">
    <name type="scientific">Natronocella acetinitrilica</name>
    <dbReference type="NCBI Taxonomy" id="414046"/>
    <lineage>
        <taxon>Bacteria</taxon>
        <taxon>Pseudomonadati</taxon>
        <taxon>Pseudomonadota</taxon>
        <taxon>Gammaproteobacteria</taxon>
        <taxon>Chromatiales</taxon>
        <taxon>Ectothiorhodospiraceae</taxon>
        <taxon>Natronocella</taxon>
    </lineage>
</organism>
<reference evidence="2" key="1">
    <citation type="submission" date="2022-03" db="EMBL/GenBank/DDBJ databases">
        <title>Genomic Encyclopedia of Type Strains, Phase III (KMG-III): the genomes of soil and plant-associated and newly described type strains.</title>
        <authorList>
            <person name="Whitman W."/>
        </authorList>
    </citation>
    <scope>NUCLEOTIDE SEQUENCE</scope>
    <source>
        <strain evidence="2">ANL 6-2</strain>
    </source>
</reference>
<proteinExistence type="predicted"/>
<sequence length="193" mass="21345">MGRVLQVFREKASGYAVFALVMAILFGPMFLPRGAAPERTPPGEPRVHPDADLAVIARARAVREIDTRTGSLASSGLLGGYTGVPSPCFLSGVFSTSDPNPAIAARARLRTARCDFSRDLIEETAEAFDWIIALGEVPEGLWFFHLRAAEATEETFSRVGLFMSEAHCEWVQREALRVDYLVSRCTAWDPQRW</sequence>
<accession>A0AAE3G4P0</accession>
<keyword evidence="1" id="KW-0472">Membrane</keyword>
<protein>
    <submittedName>
        <fullName evidence="2">Uncharacterized protein</fullName>
    </submittedName>
</protein>
<gene>
    <name evidence="2" type="ORF">J2T57_001440</name>
</gene>
<name>A0AAE3G4P0_9GAMM</name>
<dbReference type="EMBL" id="JALJXV010000003">
    <property type="protein sequence ID" value="MCP1674338.1"/>
    <property type="molecule type" value="Genomic_DNA"/>
</dbReference>
<comment type="caution">
    <text evidence="2">The sequence shown here is derived from an EMBL/GenBank/DDBJ whole genome shotgun (WGS) entry which is preliminary data.</text>
</comment>
<evidence type="ECO:0000313" key="3">
    <source>
        <dbReference type="Proteomes" id="UP001205843"/>
    </source>
</evidence>
<evidence type="ECO:0000256" key="1">
    <source>
        <dbReference type="SAM" id="Phobius"/>
    </source>
</evidence>
<keyword evidence="3" id="KW-1185">Reference proteome</keyword>
<dbReference type="RefSeq" id="WP_253476275.1">
    <property type="nucleotide sequence ID" value="NZ_JALJXV010000003.1"/>
</dbReference>
<dbReference type="Proteomes" id="UP001205843">
    <property type="component" value="Unassembled WGS sequence"/>
</dbReference>
<dbReference type="AlphaFoldDB" id="A0AAE3G4P0"/>
<feature type="transmembrane region" description="Helical" evidence="1">
    <location>
        <begin position="12"/>
        <end position="31"/>
    </location>
</feature>
<evidence type="ECO:0000313" key="2">
    <source>
        <dbReference type="EMBL" id="MCP1674338.1"/>
    </source>
</evidence>
<keyword evidence="1" id="KW-1133">Transmembrane helix</keyword>